<evidence type="ECO:0000256" key="1">
    <source>
        <dbReference type="SAM" id="SignalP"/>
    </source>
</evidence>
<gene>
    <name evidence="2" type="ORF">RSOLAG22IIIB_09864</name>
</gene>
<reference evidence="2 3" key="1">
    <citation type="submission" date="2015-07" db="EMBL/GenBank/DDBJ databases">
        <authorList>
            <person name="Noorani M."/>
        </authorList>
    </citation>
    <scope>NUCLEOTIDE SEQUENCE [LARGE SCALE GENOMIC DNA]</scope>
    <source>
        <strain evidence="2">BBA 69670</strain>
    </source>
</reference>
<proteinExistence type="predicted"/>
<keyword evidence="1" id="KW-0732">Signal</keyword>
<keyword evidence="3" id="KW-1185">Reference proteome</keyword>
<evidence type="ECO:0000313" key="3">
    <source>
        <dbReference type="Proteomes" id="UP000044841"/>
    </source>
</evidence>
<protein>
    <submittedName>
        <fullName evidence="2">Uncharacterized protein</fullName>
    </submittedName>
</protein>
<evidence type="ECO:0000313" key="2">
    <source>
        <dbReference type="EMBL" id="CUA71806.1"/>
    </source>
</evidence>
<feature type="chain" id="PRO_5005502826" evidence="1">
    <location>
        <begin position="22"/>
        <end position="574"/>
    </location>
</feature>
<feature type="signal peptide" evidence="1">
    <location>
        <begin position="1"/>
        <end position="21"/>
    </location>
</feature>
<organism evidence="2 3">
    <name type="scientific">Rhizoctonia solani</name>
    <dbReference type="NCBI Taxonomy" id="456999"/>
    <lineage>
        <taxon>Eukaryota</taxon>
        <taxon>Fungi</taxon>
        <taxon>Dikarya</taxon>
        <taxon>Basidiomycota</taxon>
        <taxon>Agaricomycotina</taxon>
        <taxon>Agaricomycetes</taxon>
        <taxon>Cantharellales</taxon>
        <taxon>Ceratobasidiaceae</taxon>
        <taxon>Rhizoctonia</taxon>
    </lineage>
</organism>
<sequence length="574" mass="64828">MARSSTITLFMTALFILLCATRVNTPSHSNLLLRTVEVLPPAYPLLTISGPLSSSRPGHTGTINSDNHRSANGIWTWKLASTNKLTRYHSKVRKHVRSCATRTGRYFQQTFYQLGQPTPERLLGLFPIPAIGKLAALPLSFIRTEKTNVPCPTRTLPMDIPSSRITDPSNIPMPTPGHTPSWNLQPVVKVNTGDRVVQRWFIGATVVLTVVSLVGSLLTIPPSVKHVEHWNSTEDDGTYCCDVNSIVLPTTEVVRVSTKIFPQTKGHEVFRNAGTRSITTDSSRHLRLLPASPLLARSRPVGETPNPTLGLVLRYIPASTPSIMILSHPRLPRRLSFTLDMFYCIRADQSSARPSTKRRTPLLIEWRPVNERRDVLHLRTIGQTRIETRASQTATFPLINQIYTRPTNPNPYHNLQTLVLPTNLGAPLPEELPPGLARHHRLCIEWHGSAPTKEQPKEFLDEGSEDVESPLWHYGSYRPPNLARYPPEERWRIRNREVRLAQKLQDRQKRKDAKAGLPVKSESFAWLAVWMEMMKHGCIPGGPEKPEDWAVRSIVRWKAREKGEAKKVKWADEV</sequence>
<dbReference type="AlphaFoldDB" id="A0A0K6FZV3"/>
<dbReference type="EMBL" id="CYGV01001264">
    <property type="protein sequence ID" value="CUA71806.1"/>
    <property type="molecule type" value="Genomic_DNA"/>
</dbReference>
<dbReference type="Proteomes" id="UP000044841">
    <property type="component" value="Unassembled WGS sequence"/>
</dbReference>
<name>A0A0K6FZV3_9AGAM</name>
<accession>A0A0K6FZV3</accession>